<dbReference type="PANTHER" id="PTHR12886:SF0">
    <property type="entry name" value="GPI MANNOSYLTRANSFERASE 1"/>
    <property type="match status" value="1"/>
</dbReference>
<feature type="transmembrane region" description="Helical" evidence="13">
    <location>
        <begin position="358"/>
        <end position="376"/>
    </location>
</feature>
<comment type="pathway">
    <text evidence="2 13">Glycolipid biosynthesis; glycosylphosphatidylinositol-anchor biosynthesis.</text>
</comment>
<evidence type="ECO:0000256" key="5">
    <source>
        <dbReference type="ARBA" id="ARBA00022502"/>
    </source>
</evidence>
<proteinExistence type="inferred from homology"/>
<keyword evidence="10 13" id="KW-1133">Transmembrane helix</keyword>
<dbReference type="Pfam" id="PF05007">
    <property type="entry name" value="Mannosyl_trans"/>
    <property type="match status" value="2"/>
</dbReference>
<dbReference type="OrthoDB" id="1741594at2759"/>
<evidence type="ECO:0000256" key="2">
    <source>
        <dbReference type="ARBA" id="ARBA00004687"/>
    </source>
</evidence>
<accession>A0A1B7TCX7</accession>
<dbReference type="GO" id="GO:0006506">
    <property type="term" value="P:GPI anchor biosynthetic process"/>
    <property type="evidence" value="ECO:0007669"/>
    <property type="project" value="UniProtKB-UniPathway"/>
</dbReference>
<evidence type="ECO:0000256" key="9">
    <source>
        <dbReference type="ARBA" id="ARBA00022824"/>
    </source>
</evidence>
<dbReference type="GO" id="GO:0005789">
    <property type="term" value="C:endoplasmic reticulum membrane"/>
    <property type="evidence" value="ECO:0007669"/>
    <property type="project" value="UniProtKB-SubCell"/>
</dbReference>
<feature type="transmembrane region" description="Helical" evidence="13">
    <location>
        <begin position="412"/>
        <end position="431"/>
    </location>
</feature>
<dbReference type="UniPathway" id="UPA00196"/>
<feature type="transmembrane region" description="Helical" evidence="13">
    <location>
        <begin position="200"/>
        <end position="219"/>
    </location>
</feature>
<evidence type="ECO:0000256" key="7">
    <source>
        <dbReference type="ARBA" id="ARBA00022679"/>
    </source>
</evidence>
<evidence type="ECO:0000256" key="3">
    <source>
        <dbReference type="ARBA" id="ARBA00011071"/>
    </source>
</evidence>
<keyword evidence="11 13" id="KW-0472">Membrane</keyword>
<comment type="caution">
    <text evidence="14">The sequence shown here is derived from an EMBL/GenBank/DDBJ whole genome shotgun (WGS) entry which is preliminary data.</text>
</comment>
<evidence type="ECO:0000313" key="15">
    <source>
        <dbReference type="Proteomes" id="UP000092321"/>
    </source>
</evidence>
<organism evidence="14 15">
    <name type="scientific">Hanseniaspora valbyensis NRRL Y-1626</name>
    <dbReference type="NCBI Taxonomy" id="766949"/>
    <lineage>
        <taxon>Eukaryota</taxon>
        <taxon>Fungi</taxon>
        <taxon>Dikarya</taxon>
        <taxon>Ascomycota</taxon>
        <taxon>Saccharomycotina</taxon>
        <taxon>Saccharomycetes</taxon>
        <taxon>Saccharomycodales</taxon>
        <taxon>Saccharomycodaceae</taxon>
        <taxon>Hanseniaspora</taxon>
    </lineage>
</organism>
<dbReference type="GO" id="GO:1990529">
    <property type="term" value="C:glycosylphosphatidylinositol-mannosyltransferase I complex"/>
    <property type="evidence" value="ECO:0007669"/>
    <property type="project" value="TreeGrafter"/>
</dbReference>
<feature type="transmembrane region" description="Helical" evidence="13">
    <location>
        <begin position="113"/>
        <end position="131"/>
    </location>
</feature>
<sequence>MSLVNIKNLFAVGILIRLIFFIYGVIQDSISIIKYTDVDYYVFLDSFQYLWNEEGGSPYQRDTFRYTPLLSYLMLPTQLNIHLGKVLFVIFDLLTAFYIYKLLKKYYNKNNDSLVLVGTAIWLLNPMVITISTRGNAESIMSFLIMLFLYLLDKEDFILSGIVYGLSIHFKIYPIIYCIPISVYFLFVADRKNSKNIKSLIKFALASVVSLFCITYLVYLKFGNEFLEHTYFYHLVRSDHRHNFSIWNMVLYMEQMPSLIETNLKQVFIENSEKSRFKLNYKIILDNKKLSTLPQMLICFIIPSVILIKTNKNNNREKKDEDKKNENKTPSFITLIQVITIQTMLFVHFNKVITSQYFVWYLTFVPFFIQHFAFLYNHCKIKLIVLPLVWILSQAIWLYFGYLLEFKNQNCFVGLFFAGCLMLLGNVYVIGELITAIK</sequence>
<evidence type="ECO:0000256" key="1">
    <source>
        <dbReference type="ARBA" id="ARBA00004477"/>
    </source>
</evidence>
<dbReference type="EC" id="2.4.1.-" evidence="13"/>
<feature type="transmembrane region" description="Helical" evidence="13">
    <location>
        <begin position="383"/>
        <end position="400"/>
    </location>
</feature>
<feature type="transmembrane region" description="Helical" evidence="13">
    <location>
        <begin position="329"/>
        <end position="346"/>
    </location>
</feature>
<feature type="transmembrane region" description="Helical" evidence="13">
    <location>
        <begin position="172"/>
        <end position="188"/>
    </location>
</feature>
<keyword evidence="6 13" id="KW-0328">Glycosyltransferase</keyword>
<evidence type="ECO:0000256" key="11">
    <source>
        <dbReference type="ARBA" id="ARBA00023136"/>
    </source>
</evidence>
<keyword evidence="9 13" id="KW-0256">Endoplasmic reticulum</keyword>
<comment type="subcellular location">
    <subcellularLocation>
        <location evidence="1 13">Endoplasmic reticulum membrane</location>
        <topology evidence="1 13">Multi-pass membrane protein</topology>
    </subcellularLocation>
</comment>
<evidence type="ECO:0000256" key="12">
    <source>
        <dbReference type="ARBA" id="ARBA00025399"/>
    </source>
</evidence>
<reference evidence="15" key="1">
    <citation type="journal article" date="2016" name="Proc. Natl. Acad. Sci. U.S.A.">
        <title>Comparative genomics of biotechnologically important yeasts.</title>
        <authorList>
            <person name="Riley R."/>
            <person name="Haridas S."/>
            <person name="Wolfe K.H."/>
            <person name="Lopes M.R."/>
            <person name="Hittinger C.T."/>
            <person name="Goeker M."/>
            <person name="Salamov A.A."/>
            <person name="Wisecaver J.H."/>
            <person name="Long T.M."/>
            <person name="Calvey C.H."/>
            <person name="Aerts A.L."/>
            <person name="Barry K.W."/>
            <person name="Choi C."/>
            <person name="Clum A."/>
            <person name="Coughlan A.Y."/>
            <person name="Deshpande S."/>
            <person name="Douglass A.P."/>
            <person name="Hanson S.J."/>
            <person name="Klenk H.-P."/>
            <person name="LaButti K.M."/>
            <person name="Lapidus A."/>
            <person name="Lindquist E.A."/>
            <person name="Lipzen A.M."/>
            <person name="Meier-Kolthoff J.P."/>
            <person name="Ohm R.A."/>
            <person name="Otillar R.P."/>
            <person name="Pangilinan J.L."/>
            <person name="Peng Y."/>
            <person name="Rokas A."/>
            <person name="Rosa C.A."/>
            <person name="Scheuner C."/>
            <person name="Sibirny A.A."/>
            <person name="Slot J.C."/>
            <person name="Stielow J.B."/>
            <person name="Sun H."/>
            <person name="Kurtzman C.P."/>
            <person name="Blackwell M."/>
            <person name="Grigoriev I.V."/>
            <person name="Jeffries T.W."/>
        </authorList>
    </citation>
    <scope>NUCLEOTIDE SEQUENCE [LARGE SCALE GENOMIC DNA]</scope>
    <source>
        <strain evidence="15">NRRL Y-1626</strain>
    </source>
</reference>
<keyword evidence="7 13" id="KW-0808">Transferase</keyword>
<keyword evidence="15" id="KW-1185">Reference proteome</keyword>
<evidence type="ECO:0000256" key="8">
    <source>
        <dbReference type="ARBA" id="ARBA00022692"/>
    </source>
</evidence>
<feature type="transmembrane region" description="Helical" evidence="13">
    <location>
        <begin position="6"/>
        <end position="26"/>
    </location>
</feature>
<protein>
    <recommendedName>
        <fullName evidence="4 13">GPI mannosyltransferase 1</fullName>
        <ecNumber evidence="13">2.4.1.-</ecNumber>
    </recommendedName>
    <alternativeName>
        <fullName evidence="13">GPI mannosyltransferase I</fullName>
    </alternativeName>
</protein>
<feature type="transmembrane region" description="Helical" evidence="13">
    <location>
        <begin position="290"/>
        <end position="308"/>
    </location>
</feature>
<dbReference type="EMBL" id="LXPE01000016">
    <property type="protein sequence ID" value="OBA26568.1"/>
    <property type="molecule type" value="Genomic_DNA"/>
</dbReference>
<evidence type="ECO:0000256" key="10">
    <source>
        <dbReference type="ARBA" id="ARBA00022989"/>
    </source>
</evidence>
<dbReference type="Proteomes" id="UP000092321">
    <property type="component" value="Unassembled WGS sequence"/>
</dbReference>
<evidence type="ECO:0000256" key="6">
    <source>
        <dbReference type="ARBA" id="ARBA00022676"/>
    </source>
</evidence>
<comment type="function">
    <text evidence="12 13">Mannosyltransferase involved in glycosylphosphatidylinositol-anchor biosynthesis. Transfers the first alpha-1,4-mannose to GlcN-acyl-PI during GPI precursor assembly. Required for cell wall integrity.</text>
</comment>
<comment type="similarity">
    <text evidence="3 13">Belongs to the PIGM family.</text>
</comment>
<evidence type="ECO:0000256" key="13">
    <source>
        <dbReference type="RuleBase" id="RU365064"/>
    </source>
</evidence>
<dbReference type="GO" id="GO:0004376">
    <property type="term" value="F:GPI mannosyltransferase activity"/>
    <property type="evidence" value="ECO:0007669"/>
    <property type="project" value="InterPro"/>
</dbReference>
<feature type="transmembrane region" description="Helical" evidence="13">
    <location>
        <begin position="83"/>
        <end position="101"/>
    </location>
</feature>
<evidence type="ECO:0000313" key="14">
    <source>
        <dbReference type="EMBL" id="OBA26568.1"/>
    </source>
</evidence>
<gene>
    <name evidence="14" type="ORF">HANVADRAFT_53031</name>
</gene>
<dbReference type="PANTHER" id="PTHR12886">
    <property type="entry name" value="PIG-M MANNOSYLTRANSFERASE"/>
    <property type="match status" value="1"/>
</dbReference>
<dbReference type="GO" id="GO:0051751">
    <property type="term" value="F:alpha-1,4-mannosyltransferase activity"/>
    <property type="evidence" value="ECO:0007669"/>
    <property type="project" value="InterPro"/>
</dbReference>
<keyword evidence="5 13" id="KW-0337">GPI-anchor biosynthesis</keyword>
<dbReference type="InterPro" id="IPR007704">
    <property type="entry name" value="PIG-M"/>
</dbReference>
<evidence type="ECO:0000256" key="4">
    <source>
        <dbReference type="ARBA" id="ARBA00013797"/>
    </source>
</evidence>
<keyword evidence="8 13" id="KW-0812">Transmembrane</keyword>
<name>A0A1B7TCX7_9ASCO</name>
<dbReference type="AlphaFoldDB" id="A0A1B7TCX7"/>